<evidence type="ECO:0000256" key="15">
    <source>
        <dbReference type="RuleBase" id="RU000485"/>
    </source>
</evidence>
<evidence type="ECO:0000256" key="8">
    <source>
        <dbReference type="ARBA" id="ARBA00023064"/>
    </source>
</evidence>
<keyword evidence="8 15" id="KW-0311">Gluconate utilization</keyword>
<accession>A0A8J7MAR6</accession>
<gene>
    <name evidence="17" type="primary">gnd</name>
    <name evidence="17" type="ORF">JIN82_02430</name>
</gene>
<name>A0A8J7MAR6_9BACT</name>
<dbReference type="SMART" id="SM01350">
    <property type="entry name" value="6PGD"/>
    <property type="match status" value="1"/>
</dbReference>
<dbReference type="AlphaFoldDB" id="A0A8J7MAR6"/>
<evidence type="ECO:0000256" key="5">
    <source>
        <dbReference type="ARBA" id="ARBA00013011"/>
    </source>
</evidence>
<evidence type="ECO:0000256" key="12">
    <source>
        <dbReference type="PIRSR" id="PIRSR000109-1"/>
    </source>
</evidence>
<feature type="active site" description="Proton acceptor" evidence="12">
    <location>
        <position position="182"/>
    </location>
</feature>
<feature type="binding site" evidence="14">
    <location>
        <begin position="33"/>
        <end position="35"/>
    </location>
    <ligand>
        <name>NADP(+)</name>
        <dbReference type="ChEBI" id="CHEBI:58349"/>
    </ligand>
</feature>
<comment type="pathway">
    <text evidence="2 11 15">Carbohydrate degradation; pentose phosphate pathway; D-ribulose 5-phosphate from D-glucose 6-phosphate (oxidative stage): step 3/3.</text>
</comment>
<feature type="domain" description="6-phosphogluconate dehydrogenase C-terminal" evidence="16">
    <location>
        <begin position="178"/>
        <end position="472"/>
    </location>
</feature>
<feature type="binding site" evidence="13">
    <location>
        <position position="447"/>
    </location>
    <ligand>
        <name>substrate</name>
        <note>ligand shared between dimeric partners</note>
    </ligand>
</feature>
<dbReference type="InterPro" id="IPR006183">
    <property type="entry name" value="Pgluconate_DH"/>
</dbReference>
<comment type="function">
    <text evidence="1 11">Catalyzes the oxidative decarboxylation of 6-phosphogluconate to ribulose 5-phosphate and CO(2), with concomitant reduction of NADP to NADPH.</text>
</comment>
<feature type="binding site" description="in other chain" evidence="13">
    <location>
        <begin position="128"/>
        <end position="130"/>
    </location>
    <ligand>
        <name>substrate</name>
        <note>ligand shared between dimeric partners</note>
    </ligand>
</feature>
<dbReference type="SUPFAM" id="SSF51735">
    <property type="entry name" value="NAD(P)-binding Rossmann-fold domains"/>
    <property type="match status" value="1"/>
</dbReference>
<organism evidence="17 18">
    <name type="scientific">Persicirhabdus sediminis</name>
    <dbReference type="NCBI Taxonomy" id="454144"/>
    <lineage>
        <taxon>Bacteria</taxon>
        <taxon>Pseudomonadati</taxon>
        <taxon>Verrucomicrobiota</taxon>
        <taxon>Verrucomicrobiia</taxon>
        <taxon>Verrucomicrobiales</taxon>
        <taxon>Verrucomicrobiaceae</taxon>
        <taxon>Persicirhabdus</taxon>
    </lineage>
</organism>
<dbReference type="PROSITE" id="PS00461">
    <property type="entry name" value="6PGD"/>
    <property type="match status" value="1"/>
</dbReference>
<evidence type="ECO:0000256" key="6">
    <source>
        <dbReference type="ARBA" id="ARBA00018193"/>
    </source>
</evidence>
<evidence type="ECO:0000256" key="10">
    <source>
        <dbReference type="ARBA" id="ARBA00048640"/>
    </source>
</evidence>
<sequence>MEKSDFGLIGLAVMGQNLVLNVESRGFRVSVYNRTTSKTQEFIAENKDKNLYGAETLEDFVDSLASPRKIQIMVQAGGPVDAVIESLIPLLDQGDIIIDGGNTLYTDTVRREKYLADKGFRFIGAGVSGGEEGALKGPSIMPGGPASTWEVMQPIFEAISAKVDGVPCVTHIGEGGAGHFVKMVHNGIEYGDMQLICEAYNIFKAAGFSNEELADIFTEWNEGDLESFLIEITANIFKQKDPETGKDIVDLIVDKAGQKGTGRWTVMGSVEQAVPFSTIAGSVEARILSSMRDQRKVASGILQGPDNWNFDLKMDKAELVKKVRNALYASKIVSYAQGLDLITKVGKEQGWDLDLGAIARIWRGGCIIRARFLNRITEAYEADANLSNLMLAPFFTEILNSGQQDWREVVALAATNGIPVPSFGGSLSYYDAYRAERTPANLLQAQRDFFGAHTYERTDKPEGEFFHTEDWPELIS</sequence>
<dbReference type="InterPro" id="IPR013328">
    <property type="entry name" value="6PGD_dom2"/>
</dbReference>
<dbReference type="FunFam" id="1.10.1040.10:FF:000002">
    <property type="entry name" value="6-phosphogluconate dehydrogenase, decarboxylating"/>
    <property type="match status" value="1"/>
</dbReference>
<dbReference type="GO" id="GO:0019521">
    <property type="term" value="P:D-gluconate metabolic process"/>
    <property type="evidence" value="ECO:0007669"/>
    <property type="project" value="UniProtKB-KW"/>
</dbReference>
<evidence type="ECO:0000256" key="14">
    <source>
        <dbReference type="PIRSR" id="PIRSR000109-3"/>
    </source>
</evidence>
<evidence type="ECO:0000256" key="11">
    <source>
        <dbReference type="PIRNR" id="PIRNR000109"/>
    </source>
</evidence>
<dbReference type="Proteomes" id="UP000624703">
    <property type="component" value="Unassembled WGS sequence"/>
</dbReference>
<dbReference type="Gene3D" id="3.40.50.720">
    <property type="entry name" value="NAD(P)-binding Rossmann-like Domain"/>
    <property type="match status" value="1"/>
</dbReference>
<evidence type="ECO:0000256" key="3">
    <source>
        <dbReference type="ARBA" id="ARBA00008419"/>
    </source>
</evidence>
<reference evidence="17" key="1">
    <citation type="submission" date="2021-01" db="EMBL/GenBank/DDBJ databases">
        <title>Modified the classification status of verrucomicrobia.</title>
        <authorList>
            <person name="Feng X."/>
        </authorList>
    </citation>
    <scope>NUCLEOTIDE SEQUENCE</scope>
    <source>
        <strain evidence="17">_KCTC 22039</strain>
    </source>
</reference>
<proteinExistence type="inferred from homology"/>
<feature type="binding site" evidence="14">
    <location>
        <position position="102"/>
    </location>
    <ligand>
        <name>NADP(+)</name>
        <dbReference type="ChEBI" id="CHEBI:58349"/>
    </ligand>
</feature>
<dbReference type="SUPFAM" id="SSF48179">
    <property type="entry name" value="6-phosphogluconate dehydrogenase C-terminal domain-like"/>
    <property type="match status" value="1"/>
</dbReference>
<evidence type="ECO:0000313" key="18">
    <source>
        <dbReference type="Proteomes" id="UP000624703"/>
    </source>
</evidence>
<feature type="binding site" evidence="14">
    <location>
        <begin position="74"/>
        <end position="76"/>
    </location>
    <ligand>
        <name>NADP(+)</name>
        <dbReference type="ChEBI" id="CHEBI:58349"/>
    </ligand>
</feature>
<evidence type="ECO:0000256" key="4">
    <source>
        <dbReference type="ARBA" id="ARBA00011738"/>
    </source>
</evidence>
<dbReference type="GO" id="GO:0004616">
    <property type="term" value="F:phosphogluconate dehydrogenase (decarboxylating) activity"/>
    <property type="evidence" value="ECO:0007669"/>
    <property type="project" value="UniProtKB-EC"/>
</dbReference>
<evidence type="ECO:0000313" key="17">
    <source>
        <dbReference type="EMBL" id="MBK1790007.1"/>
    </source>
</evidence>
<dbReference type="UniPathway" id="UPA00115">
    <property type="reaction ID" value="UER00410"/>
</dbReference>
<comment type="subunit">
    <text evidence="4 11">Homodimer.</text>
</comment>
<feature type="binding site" description="in other chain" evidence="13">
    <location>
        <position position="102"/>
    </location>
    <ligand>
        <name>substrate</name>
        <note>ligand shared between dimeric partners</note>
    </ligand>
</feature>
<dbReference type="NCBIfam" id="NF006765">
    <property type="entry name" value="PRK09287.1"/>
    <property type="match status" value="1"/>
</dbReference>
<protein>
    <recommendedName>
        <fullName evidence="6 11">6-phosphogluconate dehydrogenase, decarboxylating</fullName>
        <ecNumber evidence="5 11">1.1.1.44</ecNumber>
    </recommendedName>
</protein>
<dbReference type="FunFam" id="3.40.50.720:FF:000007">
    <property type="entry name" value="6-phosphogluconate dehydrogenase, decarboxylating"/>
    <property type="match status" value="1"/>
</dbReference>
<feature type="active site" description="Proton donor" evidence="12">
    <location>
        <position position="189"/>
    </location>
</feature>
<comment type="caution">
    <text evidence="17">The sequence shown here is derived from an EMBL/GenBank/DDBJ whole genome shotgun (WGS) entry which is preliminary data.</text>
</comment>
<dbReference type="GO" id="GO:0006098">
    <property type="term" value="P:pentose-phosphate shunt"/>
    <property type="evidence" value="ECO:0007669"/>
    <property type="project" value="UniProtKB-UniPathway"/>
</dbReference>
<evidence type="ECO:0000256" key="13">
    <source>
        <dbReference type="PIRSR" id="PIRSR000109-2"/>
    </source>
</evidence>
<keyword evidence="9 11" id="KW-0570">Pentose shunt</keyword>
<feature type="binding site" evidence="14">
    <location>
        <begin position="10"/>
        <end position="15"/>
    </location>
    <ligand>
        <name>NADP(+)</name>
        <dbReference type="ChEBI" id="CHEBI:58349"/>
    </ligand>
</feature>
<dbReference type="InterPro" id="IPR008927">
    <property type="entry name" value="6-PGluconate_DH-like_C_sf"/>
</dbReference>
<dbReference type="GO" id="GO:0050661">
    <property type="term" value="F:NADP binding"/>
    <property type="evidence" value="ECO:0007669"/>
    <property type="project" value="InterPro"/>
</dbReference>
<comment type="similarity">
    <text evidence="3 11 15">Belongs to the 6-phosphogluconate dehydrogenase family.</text>
</comment>
<evidence type="ECO:0000256" key="7">
    <source>
        <dbReference type="ARBA" id="ARBA00023002"/>
    </source>
</evidence>
<feature type="binding site" description="in other chain" evidence="13">
    <location>
        <position position="259"/>
    </location>
    <ligand>
        <name>substrate</name>
        <note>ligand shared between dimeric partners</note>
    </ligand>
</feature>
<dbReference type="EMBL" id="JAENIM010000012">
    <property type="protein sequence ID" value="MBK1790007.1"/>
    <property type="molecule type" value="Genomic_DNA"/>
</dbReference>
<dbReference type="PANTHER" id="PTHR11811">
    <property type="entry name" value="6-PHOSPHOGLUCONATE DEHYDROGENASE"/>
    <property type="match status" value="1"/>
</dbReference>
<comment type="catalytic activity">
    <reaction evidence="10 11 15">
        <text>6-phospho-D-gluconate + NADP(+) = D-ribulose 5-phosphate + CO2 + NADPH</text>
        <dbReference type="Rhea" id="RHEA:10116"/>
        <dbReference type="ChEBI" id="CHEBI:16526"/>
        <dbReference type="ChEBI" id="CHEBI:57783"/>
        <dbReference type="ChEBI" id="CHEBI:58121"/>
        <dbReference type="ChEBI" id="CHEBI:58349"/>
        <dbReference type="ChEBI" id="CHEBI:58759"/>
        <dbReference type="EC" id="1.1.1.44"/>
    </reaction>
</comment>
<dbReference type="InterPro" id="IPR006114">
    <property type="entry name" value="6PGDH_C"/>
</dbReference>
<dbReference type="PIRSF" id="PIRSF000109">
    <property type="entry name" value="6PGD"/>
    <property type="match status" value="1"/>
</dbReference>
<feature type="binding site" description="in other chain" evidence="13">
    <location>
        <begin position="185"/>
        <end position="186"/>
    </location>
    <ligand>
        <name>substrate</name>
        <note>ligand shared between dimeric partners</note>
    </ligand>
</feature>
<evidence type="ECO:0000259" key="16">
    <source>
        <dbReference type="SMART" id="SM01350"/>
    </source>
</evidence>
<keyword evidence="11 15" id="KW-0521">NADP</keyword>
<dbReference type="Gene3D" id="1.10.1040.10">
    <property type="entry name" value="N-(1-d-carboxylethyl)-l-norvaline Dehydrogenase, domain 2"/>
    <property type="match status" value="1"/>
</dbReference>
<dbReference type="Pfam" id="PF00393">
    <property type="entry name" value="6PGD"/>
    <property type="match status" value="1"/>
</dbReference>
<dbReference type="NCBIfam" id="TIGR00873">
    <property type="entry name" value="gnd"/>
    <property type="match status" value="1"/>
</dbReference>
<feature type="binding site" evidence="13">
    <location>
        <position position="453"/>
    </location>
    <ligand>
        <name>substrate</name>
        <note>ligand shared between dimeric partners</note>
    </ligand>
</feature>
<dbReference type="RefSeq" id="WP_200310075.1">
    <property type="nucleotide sequence ID" value="NZ_JAENIM010000012.1"/>
</dbReference>
<dbReference type="Pfam" id="PF03446">
    <property type="entry name" value="NAD_binding_2"/>
    <property type="match status" value="1"/>
</dbReference>
<keyword evidence="18" id="KW-1185">Reference proteome</keyword>
<keyword evidence="7 11" id="KW-0560">Oxidoreductase</keyword>
<dbReference type="PRINTS" id="PR00076">
    <property type="entry name" value="6PGDHDRGNASE"/>
</dbReference>
<feature type="binding site" description="in other chain" evidence="13">
    <location>
        <position position="286"/>
    </location>
    <ligand>
        <name>substrate</name>
        <note>ligand shared between dimeric partners</note>
    </ligand>
</feature>
<dbReference type="InterPro" id="IPR006113">
    <property type="entry name" value="6PGDH_Gnd/GntZ"/>
</dbReference>
<dbReference type="Gene3D" id="1.20.5.320">
    <property type="entry name" value="6-Phosphogluconate Dehydrogenase, domain 3"/>
    <property type="match status" value="1"/>
</dbReference>
<evidence type="ECO:0000256" key="9">
    <source>
        <dbReference type="ARBA" id="ARBA00023126"/>
    </source>
</evidence>
<evidence type="ECO:0000256" key="2">
    <source>
        <dbReference type="ARBA" id="ARBA00004874"/>
    </source>
</evidence>
<dbReference type="InterPro" id="IPR036291">
    <property type="entry name" value="NAD(P)-bd_dom_sf"/>
</dbReference>
<feature type="binding site" description="in other chain" evidence="13">
    <location>
        <position position="190"/>
    </location>
    <ligand>
        <name>substrate</name>
        <note>ligand shared between dimeric partners</note>
    </ligand>
</feature>
<dbReference type="EC" id="1.1.1.44" evidence="5 11"/>
<evidence type="ECO:0000256" key="1">
    <source>
        <dbReference type="ARBA" id="ARBA00002526"/>
    </source>
</evidence>
<dbReference type="InterPro" id="IPR006184">
    <property type="entry name" value="6PGdom_BS"/>
</dbReference>
<dbReference type="InterPro" id="IPR006115">
    <property type="entry name" value="6PGDH_NADP-bd"/>
</dbReference>